<keyword evidence="3" id="KW-0274">FAD</keyword>
<dbReference type="Gene3D" id="3.30.465.10">
    <property type="match status" value="1"/>
</dbReference>
<evidence type="ECO:0000256" key="2">
    <source>
        <dbReference type="ARBA" id="ARBA00022630"/>
    </source>
</evidence>
<dbReference type="InterPro" id="IPR036318">
    <property type="entry name" value="FAD-bd_PCMH-like_sf"/>
</dbReference>
<dbReference type="OrthoDB" id="2151789at2759"/>
<evidence type="ECO:0000313" key="8">
    <source>
        <dbReference type="Proteomes" id="UP000714275"/>
    </source>
</evidence>
<sequence>MTLLRSLSFAVISGLIGLSASTDLIRTRRADYTATCQAIAAAVSSASKVYYSGSSQYTKDNEHWASSGSQTSACSFEPANAQDVGIALQLLGKDQTPFAVRSGGHSPNSGFSSTPGVQIALFSFSEVVYDANAQTATIGMGLIWDNVYSELDKYGVTVVGAKTTGVGVGGTVLGGGYTYLSNQYGLSVDNVVSLELVMPNGTVASITSSSNPDLFYGLRGGFNNFGIVTTVTMKTYTQSQVWGGRISYAAAQWDVVNTAIANFVSAVTDPKACVYSTTDYASGVVAIMTILFYDAPTYPNGIFNELLAIPHVDEDISTRAYSNLIQTLPANASSGLRAMFHWVPIEQFTSSMLQMVKNQTLFYGKELSQSSGVLISYDLIPFLPSLYSHSNTPSAFPSSRDAGQGYSFIEVYYGWTDPNDDNVMLQLGAESAAYMKQFAVDAGQNVSNALIYPNCAPPGTALADMYGDAVSSLHSIRSAVDPGNVMGLTGGWRF</sequence>
<dbReference type="EMBL" id="JABBWD010000017">
    <property type="protein sequence ID" value="KAG1778041.1"/>
    <property type="molecule type" value="Genomic_DNA"/>
</dbReference>
<keyword evidence="8" id="KW-1185">Reference proteome</keyword>
<dbReference type="InterPro" id="IPR050416">
    <property type="entry name" value="FAD-linked_Oxidoreductase"/>
</dbReference>
<feature type="domain" description="FAD-binding PCMH-type" evidence="6">
    <location>
        <begin position="68"/>
        <end position="238"/>
    </location>
</feature>
<keyword evidence="5" id="KW-0732">Signal</keyword>
<comment type="similarity">
    <text evidence="1">Belongs to the oxygen-dependent FAD-linked oxidoreductase family.</text>
</comment>
<dbReference type="PANTHER" id="PTHR42973">
    <property type="entry name" value="BINDING OXIDOREDUCTASE, PUTATIVE (AFU_ORTHOLOGUE AFUA_1G17690)-RELATED"/>
    <property type="match status" value="1"/>
</dbReference>
<dbReference type="PANTHER" id="PTHR42973:SF13">
    <property type="entry name" value="FAD-BINDING PCMH-TYPE DOMAIN-CONTAINING PROTEIN"/>
    <property type="match status" value="1"/>
</dbReference>
<dbReference type="InterPro" id="IPR016166">
    <property type="entry name" value="FAD-bd_PCMH"/>
</dbReference>
<evidence type="ECO:0000256" key="3">
    <source>
        <dbReference type="ARBA" id="ARBA00022827"/>
    </source>
</evidence>
<dbReference type="GO" id="GO:0071949">
    <property type="term" value="F:FAD binding"/>
    <property type="evidence" value="ECO:0007669"/>
    <property type="project" value="InterPro"/>
</dbReference>
<dbReference type="Proteomes" id="UP000714275">
    <property type="component" value="Unassembled WGS sequence"/>
</dbReference>
<dbReference type="AlphaFoldDB" id="A0A9P6ZWV9"/>
<accession>A0A9P6ZWV9</accession>
<keyword evidence="4" id="KW-0560">Oxidoreductase</keyword>
<gene>
    <name evidence="7" type="ORF">EV702DRAFT_186753</name>
</gene>
<comment type="caution">
    <text evidence="7">The sequence shown here is derived from an EMBL/GenBank/DDBJ whole genome shotgun (WGS) entry which is preliminary data.</text>
</comment>
<evidence type="ECO:0000313" key="7">
    <source>
        <dbReference type="EMBL" id="KAG1778041.1"/>
    </source>
</evidence>
<dbReference type="InterPro" id="IPR006094">
    <property type="entry name" value="Oxid_FAD_bind_N"/>
</dbReference>
<evidence type="ECO:0000256" key="5">
    <source>
        <dbReference type="SAM" id="SignalP"/>
    </source>
</evidence>
<evidence type="ECO:0000259" key="6">
    <source>
        <dbReference type="PROSITE" id="PS51387"/>
    </source>
</evidence>
<evidence type="ECO:0000256" key="4">
    <source>
        <dbReference type="ARBA" id="ARBA00023002"/>
    </source>
</evidence>
<dbReference type="InterPro" id="IPR016169">
    <property type="entry name" value="FAD-bd_PCMH_sub2"/>
</dbReference>
<dbReference type="PROSITE" id="PS51387">
    <property type="entry name" value="FAD_PCMH"/>
    <property type="match status" value="1"/>
</dbReference>
<reference evidence="7" key="1">
    <citation type="journal article" date="2020" name="New Phytol.">
        <title>Comparative genomics reveals dynamic genome evolution in host specialist ectomycorrhizal fungi.</title>
        <authorList>
            <person name="Lofgren L.A."/>
            <person name="Nguyen N.H."/>
            <person name="Vilgalys R."/>
            <person name="Ruytinx J."/>
            <person name="Liao H.L."/>
            <person name="Branco S."/>
            <person name="Kuo A."/>
            <person name="LaButti K."/>
            <person name="Lipzen A."/>
            <person name="Andreopoulos W."/>
            <person name="Pangilinan J."/>
            <person name="Riley R."/>
            <person name="Hundley H."/>
            <person name="Na H."/>
            <person name="Barry K."/>
            <person name="Grigoriev I.V."/>
            <person name="Stajich J.E."/>
            <person name="Kennedy P.G."/>
        </authorList>
    </citation>
    <scope>NUCLEOTIDE SEQUENCE</scope>
    <source>
        <strain evidence="7">DOB743</strain>
    </source>
</reference>
<protein>
    <submittedName>
        <fullName evidence="7">FAD dependent oxidoreductase</fullName>
    </submittedName>
</protein>
<keyword evidence="2" id="KW-0285">Flavoprotein</keyword>
<dbReference type="Pfam" id="PF01565">
    <property type="entry name" value="FAD_binding_4"/>
    <property type="match status" value="1"/>
</dbReference>
<evidence type="ECO:0000256" key="1">
    <source>
        <dbReference type="ARBA" id="ARBA00005466"/>
    </source>
</evidence>
<organism evidence="7 8">
    <name type="scientific">Suillus placidus</name>
    <dbReference type="NCBI Taxonomy" id="48579"/>
    <lineage>
        <taxon>Eukaryota</taxon>
        <taxon>Fungi</taxon>
        <taxon>Dikarya</taxon>
        <taxon>Basidiomycota</taxon>
        <taxon>Agaricomycotina</taxon>
        <taxon>Agaricomycetes</taxon>
        <taxon>Agaricomycetidae</taxon>
        <taxon>Boletales</taxon>
        <taxon>Suillineae</taxon>
        <taxon>Suillaceae</taxon>
        <taxon>Suillus</taxon>
    </lineage>
</organism>
<dbReference type="SUPFAM" id="SSF56176">
    <property type="entry name" value="FAD-binding/transporter-associated domain-like"/>
    <property type="match status" value="1"/>
</dbReference>
<name>A0A9P6ZWV9_9AGAM</name>
<feature type="signal peptide" evidence="5">
    <location>
        <begin position="1"/>
        <end position="21"/>
    </location>
</feature>
<dbReference type="GO" id="GO:0016491">
    <property type="term" value="F:oxidoreductase activity"/>
    <property type="evidence" value="ECO:0007669"/>
    <property type="project" value="UniProtKB-KW"/>
</dbReference>
<proteinExistence type="inferred from homology"/>
<feature type="chain" id="PRO_5040443599" evidence="5">
    <location>
        <begin position="22"/>
        <end position="494"/>
    </location>
</feature>